<dbReference type="GO" id="GO:0012505">
    <property type="term" value="C:endomembrane system"/>
    <property type="evidence" value="ECO:0007669"/>
    <property type="project" value="UniProtKB-SubCell"/>
</dbReference>
<feature type="transmembrane region" description="Helical" evidence="5">
    <location>
        <begin position="17"/>
        <end position="38"/>
    </location>
</feature>
<dbReference type="InterPro" id="IPR052527">
    <property type="entry name" value="Metal_cation-efflux_comp"/>
</dbReference>
<dbReference type="Pfam" id="PF04191">
    <property type="entry name" value="PEMT"/>
    <property type="match status" value="1"/>
</dbReference>
<dbReference type="Proteomes" id="UP000190973">
    <property type="component" value="Unassembled WGS sequence"/>
</dbReference>
<dbReference type="GO" id="GO:0008168">
    <property type="term" value="F:methyltransferase activity"/>
    <property type="evidence" value="ECO:0007669"/>
    <property type="project" value="UniProtKB-KW"/>
</dbReference>
<dbReference type="PANTHER" id="PTHR43847:SF1">
    <property type="entry name" value="BLL3993 PROTEIN"/>
    <property type="match status" value="1"/>
</dbReference>
<dbReference type="AlphaFoldDB" id="A0A1S8RIQ3"/>
<dbReference type="InterPro" id="IPR007318">
    <property type="entry name" value="Phopholipid_MeTrfase"/>
</dbReference>
<evidence type="ECO:0000313" key="6">
    <source>
        <dbReference type="EMBL" id="OOM53061.1"/>
    </source>
</evidence>
<comment type="subcellular location">
    <subcellularLocation>
        <location evidence="1">Endomembrane system</location>
        <topology evidence="1">Multi-pass membrane protein</topology>
    </subcellularLocation>
</comment>
<evidence type="ECO:0000256" key="4">
    <source>
        <dbReference type="ARBA" id="ARBA00023136"/>
    </source>
</evidence>
<reference evidence="6 7" key="1">
    <citation type="submission" date="2016-05" db="EMBL/GenBank/DDBJ databases">
        <title>Microbial solvent formation.</title>
        <authorList>
            <person name="Poehlein A."/>
            <person name="Montoya Solano J.D."/>
            <person name="Flitsch S."/>
            <person name="Krabben P."/>
            <person name="Duerre P."/>
            <person name="Daniel R."/>
        </authorList>
    </citation>
    <scope>NUCLEOTIDE SEQUENCE [LARGE SCALE GENOMIC DNA]</scope>
    <source>
        <strain evidence="6 7">DSM 53</strain>
    </source>
</reference>
<feature type="transmembrane region" description="Helical" evidence="5">
    <location>
        <begin position="139"/>
        <end position="168"/>
    </location>
</feature>
<keyword evidence="2 5" id="KW-0812">Transmembrane</keyword>
<comment type="caution">
    <text evidence="6">The sequence shown here is derived from an EMBL/GenBank/DDBJ whole genome shotgun (WGS) entry which is preliminary data.</text>
</comment>
<dbReference type="Gene3D" id="1.20.120.1630">
    <property type="match status" value="1"/>
</dbReference>
<dbReference type="GO" id="GO:0032259">
    <property type="term" value="P:methylation"/>
    <property type="evidence" value="ECO:0007669"/>
    <property type="project" value="UniProtKB-KW"/>
</dbReference>
<evidence type="ECO:0000256" key="2">
    <source>
        <dbReference type="ARBA" id="ARBA00022692"/>
    </source>
</evidence>
<evidence type="ECO:0000256" key="3">
    <source>
        <dbReference type="ARBA" id="ARBA00022989"/>
    </source>
</evidence>
<evidence type="ECO:0000313" key="7">
    <source>
        <dbReference type="Proteomes" id="UP000190973"/>
    </source>
</evidence>
<keyword evidence="3 5" id="KW-1133">Transmembrane helix</keyword>
<feature type="transmembrane region" description="Helical" evidence="5">
    <location>
        <begin position="82"/>
        <end position="100"/>
    </location>
</feature>
<accession>A0A1S8RIQ3</accession>
<organism evidence="6 7">
    <name type="scientific">Clostridium beijerinckii</name>
    <name type="common">Clostridium MP</name>
    <dbReference type="NCBI Taxonomy" id="1520"/>
    <lineage>
        <taxon>Bacteria</taxon>
        <taxon>Bacillati</taxon>
        <taxon>Bacillota</taxon>
        <taxon>Clostridia</taxon>
        <taxon>Eubacteriales</taxon>
        <taxon>Clostridiaceae</taxon>
        <taxon>Clostridium</taxon>
    </lineage>
</organism>
<dbReference type="PANTHER" id="PTHR43847">
    <property type="entry name" value="BLL3993 PROTEIN"/>
    <property type="match status" value="1"/>
</dbReference>
<name>A0A1S8RIQ3_CLOBE</name>
<gene>
    <name evidence="6" type="ORF">CLBCK_48210</name>
</gene>
<proteinExistence type="predicted"/>
<keyword evidence="6" id="KW-0808">Transferase</keyword>
<dbReference type="RefSeq" id="WP_077840975.1">
    <property type="nucleotide sequence ID" value="NZ_JABTAE010000001.1"/>
</dbReference>
<evidence type="ECO:0000256" key="5">
    <source>
        <dbReference type="SAM" id="Phobius"/>
    </source>
</evidence>
<keyword evidence="4 5" id="KW-0472">Membrane</keyword>
<evidence type="ECO:0000256" key="1">
    <source>
        <dbReference type="ARBA" id="ARBA00004127"/>
    </source>
</evidence>
<dbReference type="EMBL" id="LZZI01000191">
    <property type="protein sequence ID" value="OOM53061.1"/>
    <property type="molecule type" value="Genomic_DNA"/>
</dbReference>
<keyword evidence="6" id="KW-0489">Methyltransferase</keyword>
<feature type="transmembrane region" description="Helical" evidence="5">
    <location>
        <begin position="50"/>
        <end position="70"/>
    </location>
</feature>
<sequence length="200" mass="23223">MYLFGVSYFEKTIFKEIFQVVFILYIMTEVFIFSYTSLKNRKNLNKKKGDKGSCLVLVLGTITIIFLNLFCRKNYLMILPEIMFWIGCAVIIVGIILRLYSVLTLGRSFTVSVQVDLEQKIIQTGPYRYIRHPAYSGSILSLIGITLALRSIIGTIVTITIIAVIYGYRIRIEEKILENSLKTDYQEYKKNTKRIIPFIW</sequence>
<protein>
    <submittedName>
        <fullName evidence="6">Isoprenylcysteine carboxyl methyltransferase (ICMT) family protein</fullName>
    </submittedName>
</protein>